<dbReference type="PANTHER" id="PTHR34700:SF4">
    <property type="entry name" value="PHAGE-LIKE ELEMENT PBSX PROTEIN XKDP"/>
    <property type="match status" value="1"/>
</dbReference>
<organism evidence="3 4">
    <name type="scientific">Hyphobacterium lacteum</name>
    <dbReference type="NCBI Taxonomy" id="3116575"/>
    <lineage>
        <taxon>Bacteria</taxon>
        <taxon>Pseudomonadati</taxon>
        <taxon>Pseudomonadota</taxon>
        <taxon>Alphaproteobacteria</taxon>
        <taxon>Maricaulales</taxon>
        <taxon>Maricaulaceae</taxon>
        <taxon>Hyphobacterium</taxon>
    </lineage>
</organism>
<dbReference type="RefSeq" id="WP_330199763.1">
    <property type="nucleotide sequence ID" value="NZ_JAZDRP010000008.1"/>
</dbReference>
<evidence type="ECO:0000256" key="1">
    <source>
        <dbReference type="SAM" id="MobiDB-lite"/>
    </source>
</evidence>
<feature type="compositionally biased region" description="Polar residues" evidence="1">
    <location>
        <begin position="316"/>
        <end position="333"/>
    </location>
</feature>
<protein>
    <submittedName>
        <fullName evidence="3">LysM peptidoglycan-binding domain-containing protein</fullName>
    </submittedName>
</protein>
<dbReference type="InterPro" id="IPR052196">
    <property type="entry name" value="Bact_Kbp"/>
</dbReference>
<proteinExistence type="predicted"/>
<evidence type="ECO:0000313" key="3">
    <source>
        <dbReference type="EMBL" id="MEE2527099.1"/>
    </source>
</evidence>
<keyword evidence="4" id="KW-1185">Reference proteome</keyword>
<dbReference type="PANTHER" id="PTHR34700">
    <property type="entry name" value="POTASSIUM BINDING PROTEIN KBP"/>
    <property type="match status" value="1"/>
</dbReference>
<dbReference type="InterPro" id="IPR013783">
    <property type="entry name" value="Ig-like_fold"/>
</dbReference>
<dbReference type="Proteomes" id="UP001354971">
    <property type="component" value="Unassembled WGS sequence"/>
</dbReference>
<evidence type="ECO:0000259" key="2">
    <source>
        <dbReference type="PROSITE" id="PS51782"/>
    </source>
</evidence>
<name>A0ABU7LUU1_9PROT</name>
<dbReference type="InterPro" id="IPR036779">
    <property type="entry name" value="LysM_dom_sf"/>
</dbReference>
<dbReference type="PROSITE" id="PS51782">
    <property type="entry name" value="LYSM"/>
    <property type="match status" value="1"/>
</dbReference>
<feature type="region of interest" description="Disordered" evidence="1">
    <location>
        <begin position="314"/>
        <end position="333"/>
    </location>
</feature>
<sequence length="333" mass="35179">MTAMRSLIMAAILGALAIGAAAVFVLTRTPSEPPAVDTAETVNTSPTTDTEILPTTPPPTFDVVRIDPAGTAVMAGRGMPGWQLRVLGNAETITETPIDSGGDWVVIISESDTPLPVGPLELTLEMESEAGNIIASEQSVLVSIPPSRDEIPLVVISRPGQPSEVRQGPMSGISMGPLSLETVDYDDTGAVIFAGTATPGSRVRVFANGAIVGQTATDVDGRWSLRAAESLAPGVYDLQIDMLSVDGEVEAVIALPFERVAPEEIQLGEGRVIVQPGNSLWRIARRVYGEGMQYTVIYQANSDQIRDPDLIYPGQVFSTPSQGDQPQETEQGG</sequence>
<evidence type="ECO:0000313" key="4">
    <source>
        <dbReference type="Proteomes" id="UP001354971"/>
    </source>
</evidence>
<comment type="caution">
    <text evidence="3">The sequence shown here is derived from an EMBL/GenBank/DDBJ whole genome shotgun (WGS) entry which is preliminary data.</text>
</comment>
<dbReference type="EMBL" id="JAZDRP010000008">
    <property type="protein sequence ID" value="MEE2527099.1"/>
    <property type="molecule type" value="Genomic_DNA"/>
</dbReference>
<feature type="domain" description="LysM" evidence="2">
    <location>
        <begin position="270"/>
        <end position="319"/>
    </location>
</feature>
<dbReference type="Pfam" id="PF01476">
    <property type="entry name" value="LysM"/>
    <property type="match status" value="1"/>
</dbReference>
<gene>
    <name evidence="3" type="ORF">V0U79_12035</name>
</gene>
<dbReference type="CDD" id="cd00118">
    <property type="entry name" value="LysM"/>
    <property type="match status" value="1"/>
</dbReference>
<dbReference type="SMART" id="SM00257">
    <property type="entry name" value="LysM"/>
    <property type="match status" value="1"/>
</dbReference>
<dbReference type="InterPro" id="IPR018392">
    <property type="entry name" value="LysM"/>
</dbReference>
<accession>A0ABU7LUU1</accession>
<dbReference type="Gene3D" id="2.60.40.10">
    <property type="entry name" value="Immunoglobulins"/>
    <property type="match status" value="1"/>
</dbReference>
<reference evidence="3 4" key="1">
    <citation type="submission" date="2024-01" db="EMBL/GenBank/DDBJ databases">
        <title>Hyphobacterium bacterium isolated from marine sediment.</title>
        <authorList>
            <person name="Zhao S."/>
        </authorList>
    </citation>
    <scope>NUCLEOTIDE SEQUENCE [LARGE SCALE GENOMIC DNA]</scope>
    <source>
        <strain evidence="4">HN65</strain>
    </source>
</reference>
<dbReference type="Gene3D" id="3.10.350.10">
    <property type="entry name" value="LysM domain"/>
    <property type="match status" value="1"/>
</dbReference>